<dbReference type="SUPFAM" id="SSF55785">
    <property type="entry name" value="PYP-like sensor domain (PAS domain)"/>
    <property type="match status" value="1"/>
</dbReference>
<dbReference type="SMART" id="SM00091">
    <property type="entry name" value="PAS"/>
    <property type="match status" value="1"/>
</dbReference>
<dbReference type="InterPro" id="IPR035965">
    <property type="entry name" value="PAS-like_dom_sf"/>
</dbReference>
<dbReference type="Gene3D" id="3.30.450.20">
    <property type="entry name" value="PAS domain"/>
    <property type="match status" value="1"/>
</dbReference>
<dbReference type="Proteomes" id="UP001179361">
    <property type="component" value="Unassembled WGS sequence"/>
</dbReference>
<comment type="caution">
    <text evidence="2">The sequence shown here is derived from an EMBL/GenBank/DDBJ whole genome shotgun (WGS) entry which is preliminary data.</text>
</comment>
<dbReference type="InterPro" id="IPR000014">
    <property type="entry name" value="PAS"/>
</dbReference>
<evidence type="ECO:0000259" key="1">
    <source>
        <dbReference type="PROSITE" id="PS50113"/>
    </source>
</evidence>
<dbReference type="Pfam" id="PF08448">
    <property type="entry name" value="PAS_4"/>
    <property type="match status" value="1"/>
</dbReference>
<dbReference type="InterPro" id="IPR000700">
    <property type="entry name" value="PAS-assoc_C"/>
</dbReference>
<sequence>MLSPAMFEAVFNSSPIGTYLLSPTPDAIVLAVNDTFLKASGRRRDELVGVSLFVCFPSDPGDPHDTGESDLRSSLARVLASGRVDRLPAQRYPIPVEQPDGSIAFEERFWSAVSTPIFENDGSIDCILHTTNDVTEQVRFELALKESERRYRALSSAGQVVYRMNADWSELHQLDGRGFLKDSPGSDQLWLSDYIPADEQDKVRTAIATAIRTATP</sequence>
<gene>
    <name evidence="2" type="ORF">LQ564_20465</name>
</gene>
<proteinExistence type="predicted"/>
<accession>A0ABS8QAA2</accession>
<dbReference type="RefSeq" id="WP_231059958.1">
    <property type="nucleotide sequence ID" value="NZ_JAJNOC010000008.1"/>
</dbReference>
<feature type="domain" description="PAC" evidence="1">
    <location>
        <begin position="90"/>
        <end position="146"/>
    </location>
</feature>
<reference evidence="2" key="1">
    <citation type="submission" date="2021-11" db="EMBL/GenBank/DDBJ databases">
        <title>The complete genome of Massilia sp sp. G4R7.</title>
        <authorList>
            <person name="Liu L."/>
            <person name="Yue J."/>
            <person name="Yuan J."/>
            <person name="Yang F."/>
            <person name="Li L."/>
        </authorList>
    </citation>
    <scope>NUCLEOTIDE SEQUENCE</scope>
    <source>
        <strain evidence="2">G4R7</strain>
    </source>
</reference>
<dbReference type="InterPro" id="IPR013656">
    <property type="entry name" value="PAS_4"/>
</dbReference>
<name>A0ABS8QAA2_9BURK</name>
<keyword evidence="3" id="KW-1185">Reference proteome</keyword>
<dbReference type="PROSITE" id="PS50113">
    <property type="entry name" value="PAC"/>
    <property type="match status" value="1"/>
</dbReference>
<evidence type="ECO:0000313" key="3">
    <source>
        <dbReference type="Proteomes" id="UP001179361"/>
    </source>
</evidence>
<dbReference type="EMBL" id="JAJNOC010000008">
    <property type="protein sequence ID" value="MCD2518676.1"/>
    <property type="molecule type" value="Genomic_DNA"/>
</dbReference>
<evidence type="ECO:0000313" key="2">
    <source>
        <dbReference type="EMBL" id="MCD2518676.1"/>
    </source>
</evidence>
<protein>
    <submittedName>
        <fullName evidence="2">PAS domain-containing protein</fullName>
    </submittedName>
</protein>
<organism evidence="2 3">
    <name type="scientific">Massilia phyllostachyos</name>
    <dbReference type="NCBI Taxonomy" id="2898585"/>
    <lineage>
        <taxon>Bacteria</taxon>
        <taxon>Pseudomonadati</taxon>
        <taxon>Pseudomonadota</taxon>
        <taxon>Betaproteobacteria</taxon>
        <taxon>Burkholderiales</taxon>
        <taxon>Oxalobacteraceae</taxon>
        <taxon>Telluria group</taxon>
        <taxon>Massilia</taxon>
    </lineage>
</organism>